<feature type="chain" id="PRO_5009030369" description="Carboxylic ester hydrolase" evidence="6">
    <location>
        <begin position="22"/>
        <end position="572"/>
    </location>
</feature>
<keyword evidence="2" id="KW-0719">Serine esterase</keyword>
<dbReference type="EC" id="3.1.1.-" evidence="6"/>
<dbReference type="GO" id="GO:0052689">
    <property type="term" value="F:carboxylic ester hydrolase activity"/>
    <property type="evidence" value="ECO:0007669"/>
    <property type="project" value="UniProtKB-KW"/>
</dbReference>
<evidence type="ECO:0000256" key="2">
    <source>
        <dbReference type="ARBA" id="ARBA00022487"/>
    </source>
</evidence>
<reference evidence="8" key="1">
    <citation type="submission" date="2020-05" db="UniProtKB">
        <authorList>
            <consortium name="EnsemblMetazoa"/>
        </authorList>
    </citation>
    <scope>IDENTIFICATION</scope>
    <source>
        <strain evidence="8">USDA</strain>
    </source>
</reference>
<accession>A0A1I8Q114</accession>
<dbReference type="InterPro" id="IPR019819">
    <property type="entry name" value="Carboxylesterase_B_CS"/>
</dbReference>
<dbReference type="InterPro" id="IPR029058">
    <property type="entry name" value="AB_hydrolase_fold"/>
</dbReference>
<dbReference type="Proteomes" id="UP000095300">
    <property type="component" value="Unassembled WGS sequence"/>
</dbReference>
<keyword evidence="4" id="KW-1015">Disulfide bond</keyword>
<proteinExistence type="inferred from homology"/>
<evidence type="ECO:0000256" key="1">
    <source>
        <dbReference type="ARBA" id="ARBA00005964"/>
    </source>
</evidence>
<evidence type="ECO:0000259" key="7">
    <source>
        <dbReference type="Pfam" id="PF00135"/>
    </source>
</evidence>
<dbReference type="SUPFAM" id="SSF53474">
    <property type="entry name" value="alpha/beta-Hydrolases"/>
    <property type="match status" value="1"/>
</dbReference>
<keyword evidence="5" id="KW-0325">Glycoprotein</keyword>
<dbReference type="InterPro" id="IPR050309">
    <property type="entry name" value="Type-B_Carboxylest/Lipase"/>
</dbReference>
<protein>
    <recommendedName>
        <fullName evidence="6">Carboxylic ester hydrolase</fullName>
        <ecNumber evidence="6">3.1.1.-</ecNumber>
    </recommendedName>
</protein>
<dbReference type="VEuPathDB" id="VectorBase:SCAU012867"/>
<evidence type="ECO:0000313" key="9">
    <source>
        <dbReference type="Proteomes" id="UP000095300"/>
    </source>
</evidence>
<dbReference type="EnsemblMetazoa" id="SCAU012867-RA">
    <property type="protein sequence ID" value="SCAU012867-PA"/>
    <property type="gene ID" value="SCAU012867"/>
</dbReference>
<dbReference type="STRING" id="35570.A0A1I8Q114"/>
<gene>
    <name evidence="8" type="primary">106096366</name>
</gene>
<keyword evidence="6" id="KW-0732">Signal</keyword>
<evidence type="ECO:0000256" key="4">
    <source>
        <dbReference type="ARBA" id="ARBA00023157"/>
    </source>
</evidence>
<feature type="signal peptide" evidence="6">
    <location>
        <begin position="1"/>
        <end position="21"/>
    </location>
</feature>
<dbReference type="Pfam" id="PF00135">
    <property type="entry name" value="COesterase"/>
    <property type="match status" value="1"/>
</dbReference>
<dbReference type="PANTHER" id="PTHR11559">
    <property type="entry name" value="CARBOXYLESTERASE"/>
    <property type="match status" value="1"/>
</dbReference>
<dbReference type="InterPro" id="IPR019826">
    <property type="entry name" value="Carboxylesterase_B_AS"/>
</dbReference>
<evidence type="ECO:0000256" key="6">
    <source>
        <dbReference type="RuleBase" id="RU361235"/>
    </source>
</evidence>
<dbReference type="InterPro" id="IPR002018">
    <property type="entry name" value="CarbesteraseB"/>
</dbReference>
<evidence type="ECO:0000313" key="8">
    <source>
        <dbReference type="EnsemblMetazoa" id="SCAU012867-PA"/>
    </source>
</evidence>
<organism evidence="8 9">
    <name type="scientific">Stomoxys calcitrans</name>
    <name type="common">Stable fly</name>
    <name type="synonym">Conops calcitrans</name>
    <dbReference type="NCBI Taxonomy" id="35570"/>
    <lineage>
        <taxon>Eukaryota</taxon>
        <taxon>Metazoa</taxon>
        <taxon>Ecdysozoa</taxon>
        <taxon>Arthropoda</taxon>
        <taxon>Hexapoda</taxon>
        <taxon>Insecta</taxon>
        <taxon>Pterygota</taxon>
        <taxon>Neoptera</taxon>
        <taxon>Endopterygota</taxon>
        <taxon>Diptera</taxon>
        <taxon>Brachycera</taxon>
        <taxon>Muscomorpha</taxon>
        <taxon>Muscoidea</taxon>
        <taxon>Muscidae</taxon>
        <taxon>Stomoxys</taxon>
    </lineage>
</organism>
<dbReference type="Gene3D" id="3.40.50.1820">
    <property type="entry name" value="alpha/beta hydrolase"/>
    <property type="match status" value="1"/>
</dbReference>
<evidence type="ECO:0000256" key="5">
    <source>
        <dbReference type="ARBA" id="ARBA00023180"/>
    </source>
</evidence>
<sequence length="572" mass="64782">MRLNYVLLAAIPLVCLQMVEAIASPLVCPEDTGCIRGILMPGYRIENFEAFMGIPFAMPPVGELRFSHPQPYPKWSGVLNATQHRDDCIQKNVLVPNSHISGVEDCLYLNVYRPKQNVDKLKELPVMVYIYGGGWFAGTHNPLLLGPEYFMDTEEVILVTISYRVGIFGFLSTNDSVVPGNFGMKDQTLALKWVQTNIGAFGGNPKRVTIFGQSAGGGSSHMHMLSKHSEGLFQGVIAISGLATMPLALQQDPLRVARETAKHCKVPNAENISSEELLQALRSQDSETLMAAVDKLKYWETYPVTLNCPVVENFDSPNAFLTEHPHDILAKGNYKPTRFMTGIVPDDGIVLSLPIWEFENLRNSFNKDFDHLLELAMQFPQSFNRSHVESSLKKIIDEYFEGKHELSKRGILDVYTDNTFAYPFYDVARTFVQTVDTHEYPLYLYNFNYKGPYSFSSVFSGNMPNLKYGVGHCDELMYLFRMPAIFPDFPKNSTEAKVSELMVKNFLDFAANRVSKLNPICTQADFENSDSKDRICDYLSYRNGPSNSYVIESDNKFNVHRMRIWDEILQNK</sequence>
<dbReference type="AlphaFoldDB" id="A0A1I8Q114"/>
<keyword evidence="3 6" id="KW-0378">Hydrolase</keyword>
<name>A0A1I8Q114_STOCA</name>
<keyword evidence="9" id="KW-1185">Reference proteome</keyword>
<evidence type="ECO:0000256" key="3">
    <source>
        <dbReference type="ARBA" id="ARBA00022801"/>
    </source>
</evidence>
<comment type="similarity">
    <text evidence="1 6">Belongs to the type-B carboxylesterase/lipase family.</text>
</comment>
<dbReference type="PROSITE" id="PS00122">
    <property type="entry name" value="CARBOXYLESTERASE_B_1"/>
    <property type="match status" value="1"/>
</dbReference>
<dbReference type="PROSITE" id="PS00941">
    <property type="entry name" value="CARBOXYLESTERASE_B_2"/>
    <property type="match status" value="1"/>
</dbReference>
<feature type="domain" description="Carboxylesterase type B" evidence="7">
    <location>
        <begin position="31"/>
        <end position="513"/>
    </location>
</feature>